<evidence type="ECO:0000256" key="2">
    <source>
        <dbReference type="ARBA" id="ARBA00022958"/>
    </source>
</evidence>
<dbReference type="Proteomes" id="UP000199647">
    <property type="component" value="Unassembled WGS sequence"/>
</dbReference>
<dbReference type="PANTHER" id="PTHR42804:SF1">
    <property type="entry name" value="ALDEHYDE DEHYDROGENASE-RELATED"/>
    <property type="match status" value="1"/>
</dbReference>
<dbReference type="InterPro" id="IPR016162">
    <property type="entry name" value="Ald_DH_N"/>
</dbReference>
<keyword evidence="9" id="KW-0175">Coiled coil</keyword>
<evidence type="ECO:0000256" key="3">
    <source>
        <dbReference type="ARBA" id="ARBA00023002"/>
    </source>
</evidence>
<dbReference type="Gene3D" id="3.40.309.10">
    <property type="entry name" value="Aldehyde Dehydrogenase, Chain A, domain 2"/>
    <property type="match status" value="1"/>
</dbReference>
<protein>
    <recommendedName>
        <fullName evidence="5">aldehyde dehydrogenase (NAD(+))</fullName>
        <ecNumber evidence="5">1.2.1.3</ecNumber>
    </recommendedName>
</protein>
<dbReference type="FunFam" id="3.40.309.10:FF:000012">
    <property type="entry name" value="Betaine aldehyde dehydrogenase"/>
    <property type="match status" value="1"/>
</dbReference>
<dbReference type="InterPro" id="IPR029510">
    <property type="entry name" value="Ald_DH_CS_GLU"/>
</dbReference>
<dbReference type="InterPro" id="IPR016163">
    <property type="entry name" value="Ald_DH_C"/>
</dbReference>
<dbReference type="SUPFAM" id="SSF53720">
    <property type="entry name" value="ALDH-like"/>
    <property type="match status" value="1"/>
</dbReference>
<sequence length="482" mass="51783">MQRIDKVYIGGRFVSPHGTEQFELIDPSNNETIGVVTLGDVEDARAAVAAARKAFETFAFSTIEERLDILERLYQAARERADDLTAAQTQEFGAPVKRSRFATGLAVESFRNAQVFLKEFDFTRKVGHSTVEMVPLGVAALITPWNANAGFICNKVSTAIAAGCATVIKPSEMSAIQTQIVTEFIHAAGLPAGLVNIVNGRGDTVGAEFTSNPHVAKISFTGSTAVGKAIARGAADTLKRVTLELGGKSPNILLDDADFEKAVPQALGACFYNGGQACIAGTRLLVPEARLEEVVAIAERAVKDFPVGDPKDDRTLIGPMVSTRQYERVQSLIETGIKEGARLVTGGLGQPEGLEKGNFVKATVFADVTNDMTIARQEIFGPVLSILTYRDEEDAIRIANDTDYGLHAYVSSSNPERARKVASRLYAGRVAINSPAPNPFAPFGGFKQSGIGREYGTYGLEEYLEPRAVMIDEPQAMLETAS</sequence>
<dbReference type="FunFam" id="3.40.605.10:FF:000026">
    <property type="entry name" value="Aldehyde dehydrogenase, putative"/>
    <property type="match status" value="1"/>
</dbReference>
<evidence type="ECO:0000256" key="6">
    <source>
        <dbReference type="ARBA" id="ARBA00049194"/>
    </source>
</evidence>
<dbReference type="PROSITE" id="PS00687">
    <property type="entry name" value="ALDEHYDE_DEHYDR_GLU"/>
    <property type="match status" value="1"/>
</dbReference>
<keyword evidence="12" id="KW-1185">Reference proteome</keyword>
<evidence type="ECO:0000256" key="5">
    <source>
        <dbReference type="ARBA" id="ARBA00024226"/>
    </source>
</evidence>
<dbReference type="PROSITE" id="PS00070">
    <property type="entry name" value="ALDEHYDE_DEHYDR_CYS"/>
    <property type="match status" value="1"/>
</dbReference>
<evidence type="ECO:0000256" key="4">
    <source>
        <dbReference type="ARBA" id="ARBA00023097"/>
    </source>
</evidence>
<proteinExistence type="inferred from homology"/>
<dbReference type="PANTHER" id="PTHR42804">
    <property type="entry name" value="ALDEHYDE DEHYDROGENASE"/>
    <property type="match status" value="1"/>
</dbReference>
<dbReference type="InterPro" id="IPR015590">
    <property type="entry name" value="Aldehyde_DH_dom"/>
</dbReference>
<feature type="domain" description="Aldehyde dehydrogenase" evidence="10">
    <location>
        <begin position="14"/>
        <end position="469"/>
    </location>
</feature>
<dbReference type="Pfam" id="PF00171">
    <property type="entry name" value="Aldedh"/>
    <property type="match status" value="1"/>
</dbReference>
<dbReference type="InterPro" id="IPR016160">
    <property type="entry name" value="Ald_DH_CS_CYS"/>
</dbReference>
<keyword evidence="3 8" id="KW-0560">Oxidoreductase</keyword>
<dbReference type="GO" id="GO:0004029">
    <property type="term" value="F:aldehyde dehydrogenase (NAD+) activity"/>
    <property type="evidence" value="ECO:0007669"/>
    <property type="project" value="UniProtKB-EC"/>
</dbReference>
<evidence type="ECO:0000256" key="7">
    <source>
        <dbReference type="PROSITE-ProRule" id="PRU10007"/>
    </source>
</evidence>
<comment type="catalytic activity">
    <reaction evidence="6">
        <text>an aldehyde + NAD(+) + H2O = a carboxylate + NADH + 2 H(+)</text>
        <dbReference type="Rhea" id="RHEA:16185"/>
        <dbReference type="ChEBI" id="CHEBI:15377"/>
        <dbReference type="ChEBI" id="CHEBI:15378"/>
        <dbReference type="ChEBI" id="CHEBI:17478"/>
        <dbReference type="ChEBI" id="CHEBI:29067"/>
        <dbReference type="ChEBI" id="CHEBI:57540"/>
        <dbReference type="ChEBI" id="CHEBI:57945"/>
        <dbReference type="EC" id="1.2.1.3"/>
    </reaction>
</comment>
<accession>A0A1H9K8T1</accession>
<keyword evidence="2" id="KW-0630">Potassium</keyword>
<reference evidence="11 12" key="1">
    <citation type="submission" date="2016-10" db="EMBL/GenBank/DDBJ databases">
        <authorList>
            <person name="de Groot N.N."/>
        </authorList>
    </citation>
    <scope>NUCLEOTIDE SEQUENCE [LARGE SCALE GENOMIC DNA]</scope>
    <source>
        <strain evidence="11 12">A52C2</strain>
    </source>
</reference>
<dbReference type="CDD" id="cd07138">
    <property type="entry name" value="ALDH_CddD_SSP0762"/>
    <property type="match status" value="1"/>
</dbReference>
<dbReference type="InterPro" id="IPR016161">
    <property type="entry name" value="Ald_DH/histidinol_DH"/>
</dbReference>
<evidence type="ECO:0000256" key="1">
    <source>
        <dbReference type="ARBA" id="ARBA00009986"/>
    </source>
</evidence>
<dbReference type="STRING" id="1855383.SAMN05216548_109120"/>
<feature type="active site" evidence="7">
    <location>
        <position position="244"/>
    </location>
</feature>
<evidence type="ECO:0000256" key="8">
    <source>
        <dbReference type="RuleBase" id="RU003345"/>
    </source>
</evidence>
<dbReference type="Gene3D" id="3.40.605.10">
    <property type="entry name" value="Aldehyde Dehydrogenase, Chain A, domain 1"/>
    <property type="match status" value="1"/>
</dbReference>
<feature type="coiled-coil region" evidence="9">
    <location>
        <begin position="60"/>
        <end position="87"/>
    </location>
</feature>
<keyword evidence="4" id="KW-0558">Oxidation</keyword>
<name>A0A1H9K8T1_9HYPH</name>
<dbReference type="EC" id="1.2.1.3" evidence="5"/>
<dbReference type="AlphaFoldDB" id="A0A1H9K8T1"/>
<evidence type="ECO:0000313" key="11">
    <source>
        <dbReference type="EMBL" id="SEQ95541.1"/>
    </source>
</evidence>
<dbReference type="OrthoDB" id="781568at2"/>
<evidence type="ECO:0000256" key="9">
    <source>
        <dbReference type="SAM" id="Coils"/>
    </source>
</evidence>
<dbReference type="EMBL" id="FOFG01000009">
    <property type="protein sequence ID" value="SEQ95541.1"/>
    <property type="molecule type" value="Genomic_DNA"/>
</dbReference>
<dbReference type="RefSeq" id="WP_092497215.1">
    <property type="nucleotide sequence ID" value="NZ_FOFG01000009.1"/>
</dbReference>
<evidence type="ECO:0000259" key="10">
    <source>
        <dbReference type="Pfam" id="PF00171"/>
    </source>
</evidence>
<dbReference type="FunFam" id="3.40.605.10:FF:000007">
    <property type="entry name" value="NAD/NADP-dependent betaine aldehyde dehydrogenase"/>
    <property type="match status" value="1"/>
</dbReference>
<evidence type="ECO:0000313" key="12">
    <source>
        <dbReference type="Proteomes" id="UP000199647"/>
    </source>
</evidence>
<comment type="similarity">
    <text evidence="1 8">Belongs to the aldehyde dehydrogenase family.</text>
</comment>
<gene>
    <name evidence="11" type="ORF">SAMN05216548_109120</name>
</gene>
<organism evidence="11 12">
    <name type="scientific">Faunimonas pinastri</name>
    <dbReference type="NCBI Taxonomy" id="1855383"/>
    <lineage>
        <taxon>Bacteria</taxon>
        <taxon>Pseudomonadati</taxon>
        <taxon>Pseudomonadota</taxon>
        <taxon>Alphaproteobacteria</taxon>
        <taxon>Hyphomicrobiales</taxon>
        <taxon>Afifellaceae</taxon>
        <taxon>Faunimonas</taxon>
    </lineage>
</organism>